<dbReference type="InterPro" id="IPR006204">
    <property type="entry name" value="GHMP_kinase_N_dom"/>
</dbReference>
<evidence type="ECO:0000313" key="12">
    <source>
        <dbReference type="Proteomes" id="UP001605036"/>
    </source>
</evidence>
<name>A0ABD1ZAL8_9MARC</name>
<evidence type="ECO:0000259" key="8">
    <source>
        <dbReference type="Pfam" id="PF00288"/>
    </source>
</evidence>
<organism evidence="11 12">
    <name type="scientific">Riccia fluitans</name>
    <dbReference type="NCBI Taxonomy" id="41844"/>
    <lineage>
        <taxon>Eukaryota</taxon>
        <taxon>Viridiplantae</taxon>
        <taxon>Streptophyta</taxon>
        <taxon>Embryophyta</taxon>
        <taxon>Marchantiophyta</taxon>
        <taxon>Marchantiopsida</taxon>
        <taxon>Marchantiidae</taxon>
        <taxon>Marchantiales</taxon>
        <taxon>Ricciaceae</taxon>
        <taxon>Riccia</taxon>
    </lineage>
</organism>
<dbReference type="PRINTS" id="PR00959">
    <property type="entry name" value="MEVGALKINASE"/>
</dbReference>
<dbReference type="PANTHER" id="PTHR10457:SF6">
    <property type="entry name" value="GALACTURONOKINASE"/>
    <property type="match status" value="1"/>
</dbReference>
<keyword evidence="2" id="KW-0479">Metal-binding</keyword>
<dbReference type="InterPro" id="IPR019539">
    <property type="entry name" value="GalKase_N"/>
</dbReference>
<dbReference type="InterPro" id="IPR036554">
    <property type="entry name" value="GHMP_kinase_C_sf"/>
</dbReference>
<evidence type="ECO:0000259" key="10">
    <source>
        <dbReference type="Pfam" id="PF10509"/>
    </source>
</evidence>
<keyword evidence="12" id="KW-1185">Reference proteome</keyword>
<gene>
    <name evidence="11" type="ORF">R1flu_012436</name>
</gene>
<dbReference type="Pfam" id="PF00288">
    <property type="entry name" value="GHMP_kinases_N"/>
    <property type="match status" value="1"/>
</dbReference>
<dbReference type="InterPro" id="IPR006206">
    <property type="entry name" value="Mevalonate/galactokinase"/>
</dbReference>
<dbReference type="InterPro" id="IPR013750">
    <property type="entry name" value="GHMP_kinase_C_dom"/>
</dbReference>
<dbReference type="AlphaFoldDB" id="A0ABD1ZAL8"/>
<evidence type="ECO:0000256" key="3">
    <source>
        <dbReference type="ARBA" id="ARBA00022741"/>
    </source>
</evidence>
<protein>
    <recommendedName>
        <fullName evidence="13">Galactokinase</fullName>
    </recommendedName>
</protein>
<keyword evidence="6" id="KW-0460">Magnesium</keyword>
<dbReference type="GO" id="GO:0005996">
    <property type="term" value="P:monosaccharide metabolic process"/>
    <property type="evidence" value="ECO:0007669"/>
    <property type="project" value="UniProtKB-ARBA"/>
</dbReference>
<dbReference type="Proteomes" id="UP001605036">
    <property type="component" value="Unassembled WGS sequence"/>
</dbReference>
<dbReference type="Pfam" id="PF08544">
    <property type="entry name" value="GHMP_kinases_C"/>
    <property type="match status" value="1"/>
</dbReference>
<feature type="domain" description="Galactokinase N-terminal" evidence="10">
    <location>
        <begin position="32"/>
        <end position="67"/>
    </location>
</feature>
<feature type="domain" description="GHMP kinase N-terminal" evidence="8">
    <location>
        <begin position="150"/>
        <end position="208"/>
    </location>
</feature>
<evidence type="ECO:0000256" key="1">
    <source>
        <dbReference type="ARBA" id="ARBA00022679"/>
    </source>
</evidence>
<evidence type="ECO:0000256" key="6">
    <source>
        <dbReference type="ARBA" id="ARBA00022842"/>
    </source>
</evidence>
<dbReference type="Gene3D" id="3.30.70.890">
    <property type="entry name" value="GHMP kinase, C-terminal domain"/>
    <property type="match status" value="1"/>
</dbReference>
<dbReference type="Gene3D" id="3.30.230.10">
    <property type="match status" value="1"/>
</dbReference>
<dbReference type="PANTHER" id="PTHR10457">
    <property type="entry name" value="MEVALONATE KINASE/GALACTOKINASE"/>
    <property type="match status" value="1"/>
</dbReference>
<keyword evidence="3" id="KW-0547">Nucleotide-binding</keyword>
<dbReference type="EMBL" id="JBHFFA010000002">
    <property type="protein sequence ID" value="KAL2644849.1"/>
    <property type="molecule type" value="Genomic_DNA"/>
</dbReference>
<evidence type="ECO:0000313" key="11">
    <source>
        <dbReference type="EMBL" id="KAL2644849.1"/>
    </source>
</evidence>
<evidence type="ECO:0000256" key="4">
    <source>
        <dbReference type="ARBA" id="ARBA00022777"/>
    </source>
</evidence>
<sequence>MAADSYSTWPSSSLLQRVKEKVKHFAQLSKDDVKFVVSPYRICPLGAHIDHQGGSVMAMAINRGVVLGFVASDDVTIKLESSQFPGTTSFSLDSIPSGRLRIQPTGPAVNELEVSAWGDYARGAAFALKMKGYKLKKGIQGYVEGPRGFDGGGLSSSAAVGVAYLLALEYVNDLQVSKEENVELDRIIENDYLGLKIGVLDQSAILFSEEHCLSLIHCKTRQYEIMPPRQLDSESFKILIAFSGLRHALSSKPGYNLRVKECQDAARVLLKFVGREWSDPLLSNVTSEEYSVYEGKLEGNLAKRAKHFFTELERVSSGIEEWNRGDMEAFGELMSKSGQSSIDSYECGCEPLIQLRRILLDAPGVFGARFSGAGFRGCCVALVATEKADAAAAYVDRMQSYKDNAYNPTVCTAFPDIGIVPA</sequence>
<reference evidence="11 12" key="1">
    <citation type="submission" date="2024-09" db="EMBL/GenBank/DDBJ databases">
        <title>Chromosome-scale assembly of Riccia fluitans.</title>
        <authorList>
            <person name="Paukszto L."/>
            <person name="Sawicki J."/>
            <person name="Karawczyk K."/>
            <person name="Piernik-Szablinska J."/>
            <person name="Szczecinska M."/>
            <person name="Mazdziarz M."/>
        </authorList>
    </citation>
    <scope>NUCLEOTIDE SEQUENCE [LARGE SCALE GENOMIC DNA]</scope>
    <source>
        <strain evidence="11">Rf_01</strain>
        <tissue evidence="11">Aerial parts of the thallus</tissue>
    </source>
</reference>
<dbReference type="FunFam" id="3.30.70.890:FF:000001">
    <property type="entry name" value="Galactokinase"/>
    <property type="match status" value="1"/>
</dbReference>
<proteinExistence type="predicted"/>
<dbReference type="GO" id="GO:0046872">
    <property type="term" value="F:metal ion binding"/>
    <property type="evidence" value="ECO:0007669"/>
    <property type="project" value="UniProtKB-KW"/>
</dbReference>
<dbReference type="InterPro" id="IPR014721">
    <property type="entry name" value="Ribsml_uS5_D2-typ_fold_subgr"/>
</dbReference>
<dbReference type="PIRSF" id="PIRSF000530">
    <property type="entry name" value="Galactokinase"/>
    <property type="match status" value="1"/>
</dbReference>
<evidence type="ECO:0000259" key="9">
    <source>
        <dbReference type="Pfam" id="PF08544"/>
    </source>
</evidence>
<evidence type="ECO:0008006" key="13">
    <source>
        <dbReference type="Google" id="ProtNLM"/>
    </source>
</evidence>
<dbReference type="SUPFAM" id="SSF54211">
    <property type="entry name" value="Ribosomal protein S5 domain 2-like"/>
    <property type="match status" value="1"/>
</dbReference>
<evidence type="ECO:0000256" key="2">
    <source>
        <dbReference type="ARBA" id="ARBA00022723"/>
    </source>
</evidence>
<evidence type="ECO:0000256" key="5">
    <source>
        <dbReference type="ARBA" id="ARBA00022840"/>
    </source>
</evidence>
<dbReference type="SUPFAM" id="SSF55060">
    <property type="entry name" value="GHMP Kinase, C-terminal domain"/>
    <property type="match status" value="1"/>
</dbReference>
<keyword evidence="4" id="KW-0418">Kinase</keyword>
<keyword evidence="7" id="KW-0119">Carbohydrate metabolism</keyword>
<keyword evidence="5" id="KW-0067">ATP-binding</keyword>
<accession>A0ABD1ZAL8</accession>
<dbReference type="InterPro" id="IPR020568">
    <property type="entry name" value="Ribosomal_Su5_D2-typ_SF"/>
</dbReference>
<dbReference type="Pfam" id="PF10509">
    <property type="entry name" value="GalKase_gal_bdg"/>
    <property type="match status" value="1"/>
</dbReference>
<dbReference type="GO" id="GO:0005524">
    <property type="term" value="F:ATP binding"/>
    <property type="evidence" value="ECO:0007669"/>
    <property type="project" value="UniProtKB-KW"/>
</dbReference>
<comment type="caution">
    <text evidence="11">The sequence shown here is derived from an EMBL/GenBank/DDBJ whole genome shotgun (WGS) entry which is preliminary data.</text>
</comment>
<evidence type="ECO:0000256" key="7">
    <source>
        <dbReference type="ARBA" id="ARBA00023277"/>
    </source>
</evidence>
<dbReference type="GO" id="GO:0016301">
    <property type="term" value="F:kinase activity"/>
    <property type="evidence" value="ECO:0007669"/>
    <property type="project" value="UniProtKB-KW"/>
</dbReference>
<keyword evidence="1" id="KW-0808">Transferase</keyword>
<feature type="domain" description="GHMP kinase C-terminal" evidence="9">
    <location>
        <begin position="323"/>
        <end position="395"/>
    </location>
</feature>